<dbReference type="InterPro" id="IPR017441">
    <property type="entry name" value="Protein_kinase_ATP_BS"/>
</dbReference>
<keyword evidence="10" id="KW-1185">Reference proteome</keyword>
<keyword evidence="2" id="KW-0808">Transferase</keyword>
<dbReference type="Gene3D" id="3.30.200.20">
    <property type="entry name" value="Phosphorylase Kinase, domain 1"/>
    <property type="match status" value="1"/>
</dbReference>
<evidence type="ECO:0000256" key="4">
    <source>
        <dbReference type="ARBA" id="ARBA00022777"/>
    </source>
</evidence>
<feature type="binding site" evidence="6">
    <location>
        <position position="135"/>
    </location>
    <ligand>
        <name>ATP</name>
        <dbReference type="ChEBI" id="CHEBI:30616"/>
    </ligand>
</feature>
<dbReference type="InterPro" id="IPR011009">
    <property type="entry name" value="Kinase-like_dom_sf"/>
</dbReference>
<name>A0ABQ7G1K5_DUNSA</name>
<keyword evidence="3 6" id="KW-0547">Nucleotide-binding</keyword>
<evidence type="ECO:0000256" key="6">
    <source>
        <dbReference type="PROSITE-ProRule" id="PRU10141"/>
    </source>
</evidence>
<evidence type="ECO:0000256" key="7">
    <source>
        <dbReference type="RuleBase" id="RU000304"/>
    </source>
</evidence>
<reference evidence="9" key="1">
    <citation type="submission" date="2017-08" db="EMBL/GenBank/DDBJ databases">
        <authorList>
            <person name="Polle J.E."/>
            <person name="Barry K."/>
            <person name="Cushman J."/>
            <person name="Schmutz J."/>
            <person name="Tran D."/>
            <person name="Hathwaick L.T."/>
            <person name="Yim W.C."/>
            <person name="Jenkins J."/>
            <person name="Mckie-Krisberg Z.M."/>
            <person name="Prochnik S."/>
            <person name="Lindquist E."/>
            <person name="Dockter R.B."/>
            <person name="Adam C."/>
            <person name="Molina H."/>
            <person name="Bunkerborg J."/>
            <person name="Jin E."/>
            <person name="Buchheim M."/>
            <person name="Magnuson J."/>
        </authorList>
    </citation>
    <scope>NUCLEOTIDE SEQUENCE</scope>
    <source>
        <strain evidence="9">CCAP 19/18</strain>
    </source>
</reference>
<evidence type="ECO:0000256" key="1">
    <source>
        <dbReference type="ARBA" id="ARBA00022527"/>
    </source>
</evidence>
<dbReference type="CDD" id="cd05117">
    <property type="entry name" value="STKc_CAMK"/>
    <property type="match status" value="1"/>
</dbReference>
<evidence type="ECO:0000256" key="3">
    <source>
        <dbReference type="ARBA" id="ARBA00022741"/>
    </source>
</evidence>
<protein>
    <submittedName>
        <fullName evidence="9">Kinase-like domain-containing protein</fullName>
    </submittedName>
</protein>
<dbReference type="SMART" id="SM00220">
    <property type="entry name" value="S_TKc"/>
    <property type="match status" value="1"/>
</dbReference>
<evidence type="ECO:0000256" key="5">
    <source>
        <dbReference type="ARBA" id="ARBA00022840"/>
    </source>
</evidence>
<dbReference type="PROSITE" id="PS50011">
    <property type="entry name" value="PROTEIN_KINASE_DOM"/>
    <property type="match status" value="1"/>
</dbReference>
<dbReference type="InterPro" id="IPR050205">
    <property type="entry name" value="CDPK_Ser/Thr_kinases"/>
</dbReference>
<dbReference type="PROSITE" id="PS00107">
    <property type="entry name" value="PROTEIN_KINASE_ATP"/>
    <property type="match status" value="1"/>
</dbReference>
<gene>
    <name evidence="9" type="ORF">DUNSADRAFT_17562</name>
</gene>
<organism evidence="9 10">
    <name type="scientific">Dunaliella salina</name>
    <name type="common">Green alga</name>
    <name type="synonym">Protococcus salinus</name>
    <dbReference type="NCBI Taxonomy" id="3046"/>
    <lineage>
        <taxon>Eukaryota</taxon>
        <taxon>Viridiplantae</taxon>
        <taxon>Chlorophyta</taxon>
        <taxon>core chlorophytes</taxon>
        <taxon>Chlorophyceae</taxon>
        <taxon>CS clade</taxon>
        <taxon>Chlamydomonadales</taxon>
        <taxon>Dunaliellaceae</taxon>
        <taxon>Dunaliella</taxon>
    </lineage>
</organism>
<keyword evidence="1 7" id="KW-0723">Serine/threonine-protein kinase</keyword>
<dbReference type="PANTHER" id="PTHR24349">
    <property type="entry name" value="SERINE/THREONINE-PROTEIN KINASE"/>
    <property type="match status" value="1"/>
</dbReference>
<evidence type="ECO:0000256" key="2">
    <source>
        <dbReference type="ARBA" id="ARBA00022679"/>
    </source>
</evidence>
<dbReference type="InterPro" id="IPR008271">
    <property type="entry name" value="Ser/Thr_kinase_AS"/>
</dbReference>
<proteinExistence type="inferred from homology"/>
<evidence type="ECO:0000313" key="10">
    <source>
        <dbReference type="Proteomes" id="UP000815325"/>
    </source>
</evidence>
<dbReference type="Pfam" id="PF00069">
    <property type="entry name" value="Pkinase"/>
    <property type="match status" value="1"/>
</dbReference>
<feature type="non-terminal residue" evidence="9">
    <location>
        <position position="438"/>
    </location>
</feature>
<feature type="domain" description="Protein kinase" evidence="8">
    <location>
        <begin position="102"/>
        <end position="360"/>
    </location>
</feature>
<dbReference type="SUPFAM" id="SSF56112">
    <property type="entry name" value="Protein kinase-like (PK-like)"/>
    <property type="match status" value="1"/>
</dbReference>
<accession>A0ABQ7G1K5</accession>
<dbReference type="Gene3D" id="1.10.238.10">
    <property type="entry name" value="EF-hand"/>
    <property type="match status" value="2"/>
</dbReference>
<dbReference type="PROSITE" id="PS00108">
    <property type="entry name" value="PROTEIN_KINASE_ST"/>
    <property type="match status" value="1"/>
</dbReference>
<comment type="caution">
    <text evidence="9">The sequence shown here is derived from an EMBL/GenBank/DDBJ whole genome shotgun (WGS) entry which is preliminary data.</text>
</comment>
<comment type="similarity">
    <text evidence="7">Belongs to the protein kinase superfamily.</text>
</comment>
<dbReference type="EMBL" id="MU070297">
    <property type="protein sequence ID" value="KAF5828485.1"/>
    <property type="molecule type" value="Genomic_DNA"/>
</dbReference>
<evidence type="ECO:0000259" key="8">
    <source>
        <dbReference type="PROSITE" id="PS50011"/>
    </source>
</evidence>
<sequence length="438" mass="48377">MKQSVFASAKDIAQNAAASPNEGAGASAEQSTDALAGGNSNFSNSLSGLFGKKSSIRRSLTSMKSTKSSKNLIGLSTDDKFNRLTTHVFHGISCDTPVEAIYELGEEIGKGAFGVVYKAKDRQTGLEFCCKSIRKELLTPEVFDDIKLEAEVMMHLRGHPNIVEIMGLFEDAGHIHIVQELCTGGDLLSKVSKSLEPCSENFAAYITRSVLLVIQHCHSCGVIYRDIKPDNFLLSSDKPDAVLKATDFGISKFMKPGETTDEFMGTPTYMAPEVFNMECGFPSDIWSAGVMLYWLLSGEFPFKGSNKMQLGMQVVQQDPNMEGESWNEVSNEAKEVIRMMLTKDPDERATVKELLAHKWFKQVVGAKTRPPGNLLLRRLRLFVKMHEFKKEALRRTIRNLDAEYLVGVRAMFGAMNASGSGNLTLEELLSALDRQGCK</sequence>
<dbReference type="Gene3D" id="1.10.510.10">
    <property type="entry name" value="Transferase(Phosphotransferase) domain 1"/>
    <property type="match status" value="1"/>
</dbReference>
<dbReference type="Proteomes" id="UP000815325">
    <property type="component" value="Unassembled WGS sequence"/>
</dbReference>
<dbReference type="InterPro" id="IPR000719">
    <property type="entry name" value="Prot_kinase_dom"/>
</dbReference>
<keyword evidence="5 6" id="KW-0067">ATP-binding</keyword>
<keyword evidence="4" id="KW-0418">Kinase</keyword>
<evidence type="ECO:0000313" key="9">
    <source>
        <dbReference type="EMBL" id="KAF5828485.1"/>
    </source>
</evidence>